<dbReference type="AlphaFoldDB" id="A0A853D4Q6"/>
<feature type="region of interest" description="Disordered" evidence="1">
    <location>
        <begin position="1"/>
        <end position="41"/>
    </location>
</feature>
<dbReference type="InterPro" id="IPR050312">
    <property type="entry name" value="IolE/XylAMocC-like"/>
</dbReference>
<evidence type="ECO:0000313" key="2">
    <source>
        <dbReference type="EMBL" id="NYJ25615.1"/>
    </source>
</evidence>
<dbReference type="EMBL" id="JACCFL010000001">
    <property type="protein sequence ID" value="NYJ25615.1"/>
    <property type="molecule type" value="Genomic_DNA"/>
</dbReference>
<evidence type="ECO:0000256" key="1">
    <source>
        <dbReference type="SAM" id="MobiDB-lite"/>
    </source>
</evidence>
<evidence type="ECO:0008006" key="4">
    <source>
        <dbReference type="Google" id="ProtNLM"/>
    </source>
</evidence>
<dbReference type="InterPro" id="IPR036237">
    <property type="entry name" value="Xyl_isomerase-like_sf"/>
</dbReference>
<gene>
    <name evidence="2" type="ORF">HNR13_003902</name>
</gene>
<comment type="caution">
    <text evidence="2">The sequence shown here is derived from an EMBL/GenBank/DDBJ whole genome shotgun (WGS) entry which is preliminary data.</text>
</comment>
<accession>A0A853D4Q6</accession>
<proteinExistence type="predicted"/>
<sequence length="413" mass="46828">MGEEPARARQRGGFRQDPPDHQLRPDPDQSRREQHPGEPMTIKRGVSLYSYQQTQFFKELDLEGQIREVGTNLGGADGIEIVDEMSLHYPDPGAEFTREWFSWMEQYGTKPVAMDVGMDVLQFRDHVMSYDECADRLIHDITLAKSLGFNIVRTLSVVPIEVIEKALPHAEKLDVKLGKELHQPMVLEGPQAREILDLAERTGSEHVGLVPDLGIFQFRPSDVQLDWYKRKGAQQSACDAVVDLSLELRDGKAPFGHIDMSRHTAGNLRADFGRFIRTRETSPEFTDAFNGVIAVTNDRVENPTDLDYTVVSEALMLSHTSTDTLRELTGRITHIHGKFNNMSEIPGRPGQYQDISIDYAPVVQALKDGGYDGYIDTEYEGQRYFQDRGVEDLENEVEQVRRHQEMLARLIAS</sequence>
<dbReference type="PANTHER" id="PTHR12110:SF41">
    <property type="entry name" value="INOSOSE DEHYDRATASE"/>
    <property type="match status" value="1"/>
</dbReference>
<feature type="compositionally biased region" description="Basic and acidic residues" evidence="1">
    <location>
        <begin position="17"/>
        <end position="36"/>
    </location>
</feature>
<organism evidence="2 3">
    <name type="scientific">Leifsonia shinshuensis</name>
    <dbReference type="NCBI Taxonomy" id="150026"/>
    <lineage>
        <taxon>Bacteria</taxon>
        <taxon>Bacillati</taxon>
        <taxon>Actinomycetota</taxon>
        <taxon>Actinomycetes</taxon>
        <taxon>Micrococcales</taxon>
        <taxon>Microbacteriaceae</taxon>
        <taxon>Leifsonia</taxon>
    </lineage>
</organism>
<protein>
    <recommendedName>
        <fullName evidence="4">Xylose isomerase</fullName>
    </recommendedName>
</protein>
<dbReference type="Proteomes" id="UP000578352">
    <property type="component" value="Unassembled WGS sequence"/>
</dbReference>
<dbReference type="Gene3D" id="3.20.20.150">
    <property type="entry name" value="Divalent-metal-dependent TIM barrel enzymes"/>
    <property type="match status" value="1"/>
</dbReference>
<dbReference type="SUPFAM" id="SSF51658">
    <property type="entry name" value="Xylose isomerase-like"/>
    <property type="match status" value="2"/>
</dbReference>
<name>A0A853D4Q6_9MICO</name>
<evidence type="ECO:0000313" key="3">
    <source>
        <dbReference type="Proteomes" id="UP000578352"/>
    </source>
</evidence>
<reference evidence="2 3" key="1">
    <citation type="submission" date="2020-07" db="EMBL/GenBank/DDBJ databases">
        <title>Sequencing the genomes of 1000 actinobacteria strains.</title>
        <authorList>
            <person name="Klenk H.-P."/>
        </authorList>
    </citation>
    <scope>NUCLEOTIDE SEQUENCE [LARGE SCALE GENOMIC DNA]</scope>
    <source>
        <strain evidence="2 3">DSM 15165</strain>
    </source>
</reference>
<dbReference type="PANTHER" id="PTHR12110">
    <property type="entry name" value="HYDROXYPYRUVATE ISOMERASE"/>
    <property type="match status" value="1"/>
</dbReference>